<sequence length="66" mass="7498">MATRGRSATSRRRNSSVTCQKRPKYLEKELITGTSCLAGKQTYMHRVSGWLSNGRVPDEQNRALEK</sequence>
<evidence type="ECO:0000313" key="2">
    <source>
        <dbReference type="EMBL" id="KAG8191366.1"/>
    </source>
</evidence>
<dbReference type="AlphaFoldDB" id="A0AAV6V6V2"/>
<organism evidence="2 3">
    <name type="scientific">Oedothorax gibbosus</name>
    <dbReference type="NCBI Taxonomy" id="931172"/>
    <lineage>
        <taxon>Eukaryota</taxon>
        <taxon>Metazoa</taxon>
        <taxon>Ecdysozoa</taxon>
        <taxon>Arthropoda</taxon>
        <taxon>Chelicerata</taxon>
        <taxon>Arachnida</taxon>
        <taxon>Araneae</taxon>
        <taxon>Araneomorphae</taxon>
        <taxon>Entelegynae</taxon>
        <taxon>Araneoidea</taxon>
        <taxon>Linyphiidae</taxon>
        <taxon>Erigoninae</taxon>
        <taxon>Oedothorax</taxon>
    </lineage>
</organism>
<proteinExistence type="predicted"/>
<reference evidence="2 3" key="1">
    <citation type="journal article" date="2022" name="Nat. Ecol. Evol.">
        <title>A masculinizing supergene underlies an exaggerated male reproductive morph in a spider.</title>
        <authorList>
            <person name="Hendrickx F."/>
            <person name="De Corte Z."/>
            <person name="Sonet G."/>
            <person name="Van Belleghem S.M."/>
            <person name="Kostlbacher S."/>
            <person name="Vangestel C."/>
        </authorList>
    </citation>
    <scope>NUCLEOTIDE SEQUENCE [LARGE SCALE GENOMIC DNA]</scope>
    <source>
        <strain evidence="2">W744_W776</strain>
    </source>
</reference>
<accession>A0AAV6V6V2</accession>
<name>A0AAV6V6V2_9ARAC</name>
<dbReference type="Proteomes" id="UP000827092">
    <property type="component" value="Unassembled WGS sequence"/>
</dbReference>
<evidence type="ECO:0000256" key="1">
    <source>
        <dbReference type="SAM" id="MobiDB-lite"/>
    </source>
</evidence>
<keyword evidence="3" id="KW-1185">Reference proteome</keyword>
<protein>
    <submittedName>
        <fullName evidence="2">Uncharacterized protein</fullName>
    </submittedName>
</protein>
<gene>
    <name evidence="2" type="ORF">JTE90_006110</name>
</gene>
<dbReference type="EMBL" id="JAFNEN010000161">
    <property type="protein sequence ID" value="KAG8191366.1"/>
    <property type="molecule type" value="Genomic_DNA"/>
</dbReference>
<feature type="region of interest" description="Disordered" evidence="1">
    <location>
        <begin position="1"/>
        <end position="21"/>
    </location>
</feature>
<comment type="caution">
    <text evidence="2">The sequence shown here is derived from an EMBL/GenBank/DDBJ whole genome shotgun (WGS) entry which is preliminary data.</text>
</comment>
<evidence type="ECO:0000313" key="3">
    <source>
        <dbReference type="Proteomes" id="UP000827092"/>
    </source>
</evidence>